<evidence type="ECO:0000313" key="2">
    <source>
        <dbReference type="Proteomes" id="UP000050421"/>
    </source>
</evidence>
<sequence>MNTSTLIFKSKSAPRVSIFGLLLLMLSFFTISSVNAQNISELNQFLGTQEASELGIDRDYLYGSQSIIYVTQGRIKLPEEGSARKADVRMSGISRLSEVDDALESVEILQLKVSSDADKAIALPSGIEEQMPSLKVVFILSQVPISQSDVQAMVSSIQDPAVKILYFYSQPV</sequence>
<name>A0A0P7YFK5_9BACT</name>
<dbReference type="Proteomes" id="UP000050421">
    <property type="component" value="Unassembled WGS sequence"/>
</dbReference>
<dbReference type="EMBL" id="LJXT01000091">
    <property type="protein sequence ID" value="KPQ13401.1"/>
    <property type="molecule type" value="Genomic_DNA"/>
</dbReference>
<accession>A0A0P7YFK5</accession>
<proteinExistence type="predicted"/>
<dbReference type="PATRIC" id="fig|1305737.6.peg.3273"/>
<dbReference type="STRING" id="1305737.GCA_000526355_03177"/>
<reference evidence="1 2" key="1">
    <citation type="submission" date="2015-09" db="EMBL/GenBank/DDBJ databases">
        <title>Identification and resolution of microdiversity through metagenomic sequencing of parallel consortia.</title>
        <authorList>
            <person name="Nelson W.C."/>
            <person name="Romine M.F."/>
            <person name="Lindemann S.R."/>
        </authorList>
    </citation>
    <scope>NUCLEOTIDE SEQUENCE [LARGE SCALE GENOMIC DNA]</scope>
    <source>
        <strain evidence="1">HL-49</strain>
    </source>
</reference>
<gene>
    <name evidence="1" type="ORF">HLUCCX10_13080</name>
</gene>
<organism evidence="1 2">
    <name type="scientific">Algoriphagus marincola HL-49</name>
    <dbReference type="NCBI Taxonomy" id="1305737"/>
    <lineage>
        <taxon>Bacteria</taxon>
        <taxon>Pseudomonadati</taxon>
        <taxon>Bacteroidota</taxon>
        <taxon>Cytophagia</taxon>
        <taxon>Cytophagales</taxon>
        <taxon>Cyclobacteriaceae</taxon>
        <taxon>Algoriphagus</taxon>
    </lineage>
</organism>
<comment type="caution">
    <text evidence="1">The sequence shown here is derived from an EMBL/GenBank/DDBJ whole genome shotgun (WGS) entry which is preliminary data.</text>
</comment>
<protein>
    <submittedName>
        <fullName evidence="1">Uncharacterized protein</fullName>
    </submittedName>
</protein>
<evidence type="ECO:0000313" key="1">
    <source>
        <dbReference type="EMBL" id="KPQ13401.1"/>
    </source>
</evidence>
<dbReference type="AlphaFoldDB" id="A0A0P7YFK5"/>
<dbReference type="OrthoDB" id="9876920at2"/>